<dbReference type="KEGG" id="shyd:CJD35_13145"/>
<dbReference type="Proteomes" id="UP000217141">
    <property type="component" value="Chromosome I"/>
</dbReference>
<organism evidence="2 4">
    <name type="scientific">Sphingobium xenophagum</name>
    <dbReference type="NCBI Taxonomy" id="121428"/>
    <lineage>
        <taxon>Bacteria</taxon>
        <taxon>Pseudomonadati</taxon>
        <taxon>Pseudomonadota</taxon>
        <taxon>Alphaproteobacteria</taxon>
        <taxon>Sphingomonadales</taxon>
        <taxon>Sphingomonadaceae</taxon>
        <taxon>Sphingobium</taxon>
    </lineage>
</organism>
<evidence type="ECO:0000313" key="2">
    <source>
        <dbReference type="EMBL" id="ASY45276.1"/>
    </source>
</evidence>
<dbReference type="RefSeq" id="WP_017184401.1">
    <property type="nucleotide sequence ID" value="NZ_BBQY01000014.1"/>
</dbReference>
<dbReference type="STRING" id="1192759.GCA_000277525_03611"/>
<accession>A0A249MV99</accession>
<dbReference type="AlphaFoldDB" id="A0A249MV99"/>
<evidence type="ECO:0000313" key="3">
    <source>
        <dbReference type="EMBL" id="GBH31217.1"/>
    </source>
</evidence>
<feature type="domain" description="PilZ" evidence="1">
    <location>
        <begin position="11"/>
        <end position="84"/>
    </location>
</feature>
<dbReference type="InterPro" id="IPR009875">
    <property type="entry name" value="PilZ_domain"/>
</dbReference>
<evidence type="ECO:0000313" key="5">
    <source>
        <dbReference type="Proteomes" id="UP000290975"/>
    </source>
</evidence>
<gene>
    <name evidence="2" type="ORF">CJD35_13145</name>
    <name evidence="3" type="ORF">MBESOW_P2478</name>
</gene>
<proteinExistence type="predicted"/>
<dbReference type="SUPFAM" id="SSF141371">
    <property type="entry name" value="PilZ domain-like"/>
    <property type="match status" value="1"/>
</dbReference>
<dbReference type="Proteomes" id="UP000290975">
    <property type="component" value="Unassembled WGS sequence"/>
</dbReference>
<reference evidence="3 5" key="1">
    <citation type="submission" date="2014-12" db="EMBL/GenBank/DDBJ databases">
        <title>Whole genome sequencing of Sphingobium xenophagum OW59.</title>
        <authorList>
            <person name="Ohta Y."/>
            <person name="Nishi S."/>
            <person name="Hatada Y."/>
        </authorList>
    </citation>
    <scope>NUCLEOTIDE SEQUENCE [LARGE SCALE GENOMIC DNA]</scope>
    <source>
        <strain evidence="3 5">OW59</strain>
    </source>
</reference>
<accession>A0A401J3K8</accession>
<protein>
    <submittedName>
        <fullName evidence="2">PilZ domain-containing protein</fullName>
    </submittedName>
</protein>
<reference evidence="2 4" key="2">
    <citation type="submission" date="2017-08" db="EMBL/GenBank/DDBJ databases">
        <title>Whole Genome Sequence of Sphingobium hydrophobicum C1: Insights into Adaption to the Electronic-waste Contaminated Sediment.</title>
        <authorList>
            <person name="Song D."/>
            <person name="Chen X."/>
            <person name="Xu M."/>
        </authorList>
    </citation>
    <scope>NUCLEOTIDE SEQUENCE [LARGE SCALE GENOMIC DNA]</scope>
    <source>
        <strain evidence="2 4">C1</strain>
    </source>
</reference>
<evidence type="ECO:0000313" key="4">
    <source>
        <dbReference type="Proteomes" id="UP000217141"/>
    </source>
</evidence>
<evidence type="ECO:0000259" key="1">
    <source>
        <dbReference type="Pfam" id="PF07238"/>
    </source>
</evidence>
<keyword evidence="5" id="KW-1185">Reference proteome</keyword>
<sequence>MNSIHYRPQVQRRRESRFIANARATLLWDGVTEPVTILNISSYGALVTGLYLPPIGARVTVIADYLEVCGTVIWCGVERCGLLLSREIDPLAVIAEPSVSTVDPTPQREISLKRIAPGTYA</sequence>
<dbReference type="EMBL" id="CP022745">
    <property type="protein sequence ID" value="ASY45276.1"/>
    <property type="molecule type" value="Genomic_DNA"/>
</dbReference>
<dbReference type="GO" id="GO:0035438">
    <property type="term" value="F:cyclic-di-GMP binding"/>
    <property type="evidence" value="ECO:0007669"/>
    <property type="project" value="InterPro"/>
</dbReference>
<name>A0A249MV99_SPHXE</name>
<dbReference type="EMBL" id="BBQY01000014">
    <property type="protein sequence ID" value="GBH31217.1"/>
    <property type="molecule type" value="Genomic_DNA"/>
</dbReference>
<dbReference type="Pfam" id="PF07238">
    <property type="entry name" value="PilZ"/>
    <property type="match status" value="1"/>
</dbReference>